<protein>
    <submittedName>
        <fullName evidence="1">Uncharacterized protein</fullName>
    </submittedName>
</protein>
<evidence type="ECO:0000313" key="2">
    <source>
        <dbReference type="Proteomes" id="UP001562425"/>
    </source>
</evidence>
<feature type="non-terminal residue" evidence="1">
    <location>
        <position position="1"/>
    </location>
</feature>
<proteinExistence type="predicted"/>
<dbReference type="EMBL" id="JBEHCU010011532">
    <property type="protein sequence ID" value="KAL1376623.1"/>
    <property type="molecule type" value="Genomic_DNA"/>
</dbReference>
<keyword evidence="2" id="KW-1185">Reference proteome</keyword>
<organism evidence="1 2">
    <name type="scientific">Culex pipiens pipiens</name>
    <name type="common">Northern house mosquito</name>
    <dbReference type="NCBI Taxonomy" id="38569"/>
    <lineage>
        <taxon>Eukaryota</taxon>
        <taxon>Metazoa</taxon>
        <taxon>Ecdysozoa</taxon>
        <taxon>Arthropoda</taxon>
        <taxon>Hexapoda</taxon>
        <taxon>Insecta</taxon>
        <taxon>Pterygota</taxon>
        <taxon>Neoptera</taxon>
        <taxon>Endopterygota</taxon>
        <taxon>Diptera</taxon>
        <taxon>Nematocera</taxon>
        <taxon>Culicoidea</taxon>
        <taxon>Culicidae</taxon>
        <taxon>Culicinae</taxon>
        <taxon>Culicini</taxon>
        <taxon>Culex</taxon>
        <taxon>Culex</taxon>
    </lineage>
</organism>
<accession>A0ABD1CJQ0</accession>
<evidence type="ECO:0000313" key="1">
    <source>
        <dbReference type="EMBL" id="KAL1376623.1"/>
    </source>
</evidence>
<name>A0ABD1CJQ0_CULPP</name>
<sequence length="24" mass="2881">AEFSFVHRPFNMKLVWAPIVDTLY</sequence>
<dbReference type="AlphaFoldDB" id="A0ABD1CJQ0"/>
<reference evidence="1 2" key="1">
    <citation type="submission" date="2024-05" db="EMBL/GenBank/DDBJ databases">
        <title>Culex pipiens pipiens assembly and annotation.</title>
        <authorList>
            <person name="Alout H."/>
            <person name="Durand T."/>
        </authorList>
    </citation>
    <scope>NUCLEOTIDE SEQUENCE [LARGE SCALE GENOMIC DNA]</scope>
    <source>
        <strain evidence="1">HA-2024</strain>
        <tissue evidence="1">Whole body</tissue>
    </source>
</reference>
<gene>
    <name evidence="1" type="ORF">pipiens_016791</name>
</gene>
<dbReference type="Proteomes" id="UP001562425">
    <property type="component" value="Unassembled WGS sequence"/>
</dbReference>
<comment type="caution">
    <text evidence="1">The sequence shown here is derived from an EMBL/GenBank/DDBJ whole genome shotgun (WGS) entry which is preliminary data.</text>
</comment>